<accession>X0XSD3</accession>
<gene>
    <name evidence="1" type="ORF">S01H1_80224</name>
</gene>
<proteinExistence type="predicted"/>
<comment type="caution">
    <text evidence="1">The sequence shown here is derived from an EMBL/GenBank/DDBJ whole genome shotgun (WGS) entry which is preliminary data.</text>
</comment>
<feature type="non-terminal residue" evidence="1">
    <location>
        <position position="1"/>
    </location>
</feature>
<sequence length="42" mass="4696">CPERDSSVALLPQNDKGKLGVRMIESEGARNDVWEGLRRAKN</sequence>
<dbReference type="EMBL" id="BARS01054152">
    <property type="protein sequence ID" value="GAG46089.1"/>
    <property type="molecule type" value="Genomic_DNA"/>
</dbReference>
<reference evidence="1" key="1">
    <citation type="journal article" date="2014" name="Front. Microbiol.">
        <title>High frequency of phylogenetically diverse reductive dehalogenase-homologous genes in deep subseafloor sedimentary metagenomes.</title>
        <authorList>
            <person name="Kawai M."/>
            <person name="Futagami T."/>
            <person name="Toyoda A."/>
            <person name="Takaki Y."/>
            <person name="Nishi S."/>
            <person name="Hori S."/>
            <person name="Arai W."/>
            <person name="Tsubouchi T."/>
            <person name="Morono Y."/>
            <person name="Uchiyama I."/>
            <person name="Ito T."/>
            <person name="Fujiyama A."/>
            <person name="Inagaki F."/>
            <person name="Takami H."/>
        </authorList>
    </citation>
    <scope>NUCLEOTIDE SEQUENCE</scope>
    <source>
        <strain evidence="1">Expedition CK06-06</strain>
    </source>
</reference>
<evidence type="ECO:0000313" key="1">
    <source>
        <dbReference type="EMBL" id="GAG46089.1"/>
    </source>
</evidence>
<name>X0XSD3_9ZZZZ</name>
<protein>
    <submittedName>
        <fullName evidence="1">Uncharacterized protein</fullName>
    </submittedName>
</protein>
<dbReference type="AlphaFoldDB" id="X0XSD3"/>
<organism evidence="1">
    <name type="scientific">marine sediment metagenome</name>
    <dbReference type="NCBI Taxonomy" id="412755"/>
    <lineage>
        <taxon>unclassified sequences</taxon>
        <taxon>metagenomes</taxon>
        <taxon>ecological metagenomes</taxon>
    </lineage>
</organism>